<keyword evidence="2" id="KW-0238">DNA-binding</keyword>
<protein>
    <submittedName>
        <fullName evidence="6">Response regulator transcription factor</fullName>
    </submittedName>
</protein>
<dbReference type="GO" id="GO:0006355">
    <property type="term" value="P:regulation of DNA-templated transcription"/>
    <property type="evidence" value="ECO:0007669"/>
    <property type="project" value="InterPro"/>
</dbReference>
<comment type="caution">
    <text evidence="6">The sequence shown here is derived from an EMBL/GenBank/DDBJ whole genome shotgun (WGS) entry which is preliminary data.</text>
</comment>
<dbReference type="PROSITE" id="PS50110">
    <property type="entry name" value="RESPONSE_REGULATORY"/>
    <property type="match status" value="1"/>
</dbReference>
<sequence>MRILIADDHGLLIDIFSQYLEGTGEFTVESAADLGGALVKVRTSGPFDLVLLDFSMPGMRGLEGLRRILKLEQGPRVAIISGTISASVAREALSQGAVGIIPKDISAEEFIMAVRNMVNGNRYWPRSLGAEGDKANRSLQELLSPREMQVLERLTRGLSNKEIGRELEVSEATVKLHVKTLYRKIDAANRTQAAMIGRDAGLF</sequence>
<dbReference type="RefSeq" id="WP_142834584.1">
    <property type="nucleotide sequence ID" value="NZ_VFSV01000013.1"/>
</dbReference>
<dbReference type="PANTHER" id="PTHR45566:SF1">
    <property type="entry name" value="HTH-TYPE TRANSCRIPTIONAL REGULATOR YHJB-RELATED"/>
    <property type="match status" value="1"/>
</dbReference>
<dbReference type="InterPro" id="IPR016032">
    <property type="entry name" value="Sig_transdc_resp-reg_C-effctor"/>
</dbReference>
<dbReference type="InterPro" id="IPR001789">
    <property type="entry name" value="Sig_transdc_resp-reg_receiver"/>
</dbReference>
<dbReference type="PRINTS" id="PR00038">
    <property type="entry name" value="HTHLUXR"/>
</dbReference>
<dbReference type="InterPro" id="IPR000792">
    <property type="entry name" value="Tscrpt_reg_LuxR_C"/>
</dbReference>
<dbReference type="Proteomes" id="UP000318590">
    <property type="component" value="Unassembled WGS sequence"/>
</dbReference>
<dbReference type="Gene3D" id="1.10.10.10">
    <property type="entry name" value="Winged helix-like DNA-binding domain superfamily/Winged helix DNA-binding domain"/>
    <property type="match status" value="1"/>
</dbReference>
<dbReference type="Pfam" id="PF00072">
    <property type="entry name" value="Response_reg"/>
    <property type="match status" value="1"/>
</dbReference>
<evidence type="ECO:0000256" key="3">
    <source>
        <dbReference type="PROSITE-ProRule" id="PRU00169"/>
    </source>
</evidence>
<gene>
    <name evidence="6" type="ORF">FEV53_09525</name>
</gene>
<dbReference type="InterPro" id="IPR058245">
    <property type="entry name" value="NreC/VraR/RcsB-like_REC"/>
</dbReference>
<evidence type="ECO:0000313" key="7">
    <source>
        <dbReference type="Proteomes" id="UP000318590"/>
    </source>
</evidence>
<dbReference type="PANTHER" id="PTHR45566">
    <property type="entry name" value="HTH-TYPE TRANSCRIPTIONAL REGULATOR YHJB-RELATED"/>
    <property type="match status" value="1"/>
</dbReference>
<dbReference type="InterPro" id="IPR036388">
    <property type="entry name" value="WH-like_DNA-bd_sf"/>
</dbReference>
<dbReference type="EMBL" id="VFSV01000013">
    <property type="protein sequence ID" value="TRD20677.1"/>
    <property type="molecule type" value="Genomic_DNA"/>
</dbReference>
<keyword evidence="1 3" id="KW-0597">Phosphoprotein</keyword>
<evidence type="ECO:0000259" key="4">
    <source>
        <dbReference type="PROSITE" id="PS50043"/>
    </source>
</evidence>
<evidence type="ECO:0000256" key="1">
    <source>
        <dbReference type="ARBA" id="ARBA00022553"/>
    </source>
</evidence>
<dbReference type="GO" id="GO:0000160">
    <property type="term" value="P:phosphorelay signal transduction system"/>
    <property type="evidence" value="ECO:0007669"/>
    <property type="project" value="InterPro"/>
</dbReference>
<dbReference type="InterPro" id="IPR011006">
    <property type="entry name" value="CheY-like_superfamily"/>
</dbReference>
<accession>A0A547Q2Q7</accession>
<dbReference type="Pfam" id="PF00196">
    <property type="entry name" value="GerE"/>
    <property type="match status" value="1"/>
</dbReference>
<dbReference type="CDD" id="cd06170">
    <property type="entry name" value="LuxR_C_like"/>
    <property type="match status" value="1"/>
</dbReference>
<feature type="domain" description="HTH luxR-type" evidence="4">
    <location>
        <begin position="136"/>
        <end position="201"/>
    </location>
</feature>
<dbReference type="GO" id="GO:0003677">
    <property type="term" value="F:DNA binding"/>
    <property type="evidence" value="ECO:0007669"/>
    <property type="project" value="UniProtKB-KW"/>
</dbReference>
<dbReference type="Gene3D" id="3.40.50.2300">
    <property type="match status" value="1"/>
</dbReference>
<organism evidence="6 7">
    <name type="scientific">Palleronia caenipelagi</name>
    <dbReference type="NCBI Taxonomy" id="2489174"/>
    <lineage>
        <taxon>Bacteria</taxon>
        <taxon>Pseudomonadati</taxon>
        <taxon>Pseudomonadota</taxon>
        <taxon>Alphaproteobacteria</taxon>
        <taxon>Rhodobacterales</taxon>
        <taxon>Roseobacteraceae</taxon>
        <taxon>Palleronia</taxon>
    </lineage>
</organism>
<dbReference type="OrthoDB" id="3679796at2"/>
<feature type="domain" description="Response regulatory" evidence="5">
    <location>
        <begin position="2"/>
        <end position="118"/>
    </location>
</feature>
<dbReference type="PROSITE" id="PS50043">
    <property type="entry name" value="HTH_LUXR_2"/>
    <property type="match status" value="1"/>
</dbReference>
<keyword evidence="7" id="KW-1185">Reference proteome</keyword>
<dbReference type="SMART" id="SM00421">
    <property type="entry name" value="HTH_LUXR"/>
    <property type="match status" value="1"/>
</dbReference>
<name>A0A547Q2Q7_9RHOB</name>
<feature type="modified residue" description="4-aspartylphosphate" evidence="3">
    <location>
        <position position="53"/>
    </location>
</feature>
<dbReference type="CDD" id="cd17535">
    <property type="entry name" value="REC_NarL-like"/>
    <property type="match status" value="1"/>
</dbReference>
<evidence type="ECO:0000256" key="2">
    <source>
        <dbReference type="ARBA" id="ARBA00023125"/>
    </source>
</evidence>
<evidence type="ECO:0000313" key="6">
    <source>
        <dbReference type="EMBL" id="TRD20677.1"/>
    </source>
</evidence>
<proteinExistence type="predicted"/>
<dbReference type="AlphaFoldDB" id="A0A547Q2Q7"/>
<dbReference type="SUPFAM" id="SSF46894">
    <property type="entry name" value="C-terminal effector domain of the bipartite response regulators"/>
    <property type="match status" value="1"/>
</dbReference>
<dbReference type="InterPro" id="IPR051015">
    <property type="entry name" value="EvgA-like"/>
</dbReference>
<evidence type="ECO:0000259" key="5">
    <source>
        <dbReference type="PROSITE" id="PS50110"/>
    </source>
</evidence>
<dbReference type="SUPFAM" id="SSF52172">
    <property type="entry name" value="CheY-like"/>
    <property type="match status" value="1"/>
</dbReference>
<dbReference type="SMART" id="SM00448">
    <property type="entry name" value="REC"/>
    <property type="match status" value="1"/>
</dbReference>
<reference evidence="6 7" key="1">
    <citation type="submission" date="2019-06" db="EMBL/GenBank/DDBJ databases">
        <title>Paenimaribius caenipelagi gen. nov., sp. nov., isolated from a tidal flat.</title>
        <authorList>
            <person name="Yoon J.-H."/>
        </authorList>
    </citation>
    <scope>NUCLEOTIDE SEQUENCE [LARGE SCALE GENOMIC DNA]</scope>
    <source>
        <strain evidence="6 7">JBTF-M29</strain>
    </source>
</reference>